<name>A0A3A1WPN1_9HYPH</name>
<protein>
    <submittedName>
        <fullName evidence="1">Uncharacterized protein</fullName>
    </submittedName>
</protein>
<dbReference type="RefSeq" id="WP_119541266.1">
    <property type="nucleotide sequence ID" value="NZ_QYRN01000010.1"/>
</dbReference>
<organism evidence="1 2">
    <name type="scientific">Aureimonas flava</name>
    <dbReference type="NCBI Taxonomy" id="2320271"/>
    <lineage>
        <taxon>Bacteria</taxon>
        <taxon>Pseudomonadati</taxon>
        <taxon>Pseudomonadota</taxon>
        <taxon>Alphaproteobacteria</taxon>
        <taxon>Hyphomicrobiales</taxon>
        <taxon>Aurantimonadaceae</taxon>
        <taxon>Aureimonas</taxon>
    </lineage>
</organism>
<dbReference type="EMBL" id="QYRN01000010">
    <property type="protein sequence ID" value="RIX98431.1"/>
    <property type="molecule type" value="Genomic_DNA"/>
</dbReference>
<accession>A0A3A1WPN1</accession>
<evidence type="ECO:0000313" key="2">
    <source>
        <dbReference type="Proteomes" id="UP000265750"/>
    </source>
</evidence>
<dbReference type="AlphaFoldDB" id="A0A3A1WPN1"/>
<keyword evidence="2" id="KW-1185">Reference proteome</keyword>
<sequence length="258" mass="28246">MSGRRADWLACLGAAVLLVASGFALAGAISAEPWVRYALRLEAAEAPVDMPGGVRDRLGVELTREDAPSCGWDLPEARVTVALELLRRSRSDDPGSSARAEAQHTAERTVRWALGCNAADGNLWYLMALLEQRAGADWARVQELLALSAALSPYEADLQIRRSRLVSWELTRDDVALPLDLEADLRRTMATARVGPAAAILRGLREGGPAGLADELVAGLPEARRQALEAGTGWRRSTFGRPERYRRYDYRPFGEPDR</sequence>
<gene>
    <name evidence="1" type="ORF">D3218_16965</name>
</gene>
<evidence type="ECO:0000313" key="1">
    <source>
        <dbReference type="EMBL" id="RIX98431.1"/>
    </source>
</evidence>
<proteinExistence type="predicted"/>
<comment type="caution">
    <text evidence="1">The sequence shown here is derived from an EMBL/GenBank/DDBJ whole genome shotgun (WGS) entry which is preliminary data.</text>
</comment>
<dbReference type="OrthoDB" id="7906121at2"/>
<reference evidence="2" key="1">
    <citation type="submission" date="2018-09" db="EMBL/GenBank/DDBJ databases">
        <authorList>
            <person name="Tuo L."/>
        </authorList>
    </citation>
    <scope>NUCLEOTIDE SEQUENCE [LARGE SCALE GENOMIC DNA]</scope>
    <source>
        <strain evidence="2">M2BS4Y-1</strain>
    </source>
</reference>
<dbReference type="Proteomes" id="UP000265750">
    <property type="component" value="Unassembled WGS sequence"/>
</dbReference>